<keyword evidence="9" id="KW-1185">Reference proteome</keyword>
<proteinExistence type="inferred from homology"/>
<reference evidence="8 9" key="1">
    <citation type="journal article" date="2016" name="BMC Genomics">
        <title>Genomic analysis of the nitrate-respiring Sphingopyxis granuli (formerly Sphingomonas macrogoltabida) strain TFA.</title>
        <authorList>
            <person name="Garcia-Romero I."/>
            <person name="Perez-Pulido A.J."/>
            <person name="Gonzalez-Flores Y.E."/>
            <person name="Reyes-Ramirez F."/>
            <person name="Santero E."/>
            <person name="Floriano B."/>
        </authorList>
    </citation>
    <scope>NUCLEOTIDE SEQUENCE [LARGE SCALE GENOMIC DNA]</scope>
    <source>
        <strain evidence="8 9">TFA</strain>
    </source>
</reference>
<evidence type="ECO:0000256" key="3">
    <source>
        <dbReference type="ARBA" id="ARBA00011738"/>
    </source>
</evidence>
<dbReference type="Gene3D" id="3.90.1150.10">
    <property type="entry name" value="Aspartate Aminotransferase, domain 1"/>
    <property type="match status" value="1"/>
</dbReference>
<keyword evidence="4" id="KW-0032">Aminotransferase</keyword>
<dbReference type="KEGG" id="sgi:SGRAN_1106"/>
<dbReference type="CDD" id="cd00609">
    <property type="entry name" value="AAT_like"/>
    <property type="match status" value="1"/>
</dbReference>
<evidence type="ECO:0000259" key="7">
    <source>
        <dbReference type="Pfam" id="PF00155"/>
    </source>
</evidence>
<dbReference type="InterPro" id="IPR015424">
    <property type="entry name" value="PyrdxlP-dep_Trfase"/>
</dbReference>
<dbReference type="GO" id="GO:0047536">
    <property type="term" value="F:2-aminoadipate transaminase activity"/>
    <property type="evidence" value="ECO:0007669"/>
    <property type="project" value="TreeGrafter"/>
</dbReference>
<evidence type="ECO:0000256" key="6">
    <source>
        <dbReference type="ARBA" id="ARBA00022898"/>
    </source>
</evidence>
<dbReference type="InterPro" id="IPR015422">
    <property type="entry name" value="PyrdxlP-dep_Trfase_small"/>
</dbReference>
<dbReference type="PANTHER" id="PTHR42858:SF1">
    <property type="entry name" value="LD15494P"/>
    <property type="match status" value="1"/>
</dbReference>
<dbReference type="AlphaFoldDB" id="A0AA86GIP2"/>
<dbReference type="FunFam" id="3.40.640.10:FF:000053">
    <property type="entry name" value="Aminotransferase, class I"/>
    <property type="match status" value="1"/>
</dbReference>
<gene>
    <name evidence="8" type="ORF">SGRAN_1106</name>
</gene>
<evidence type="ECO:0000313" key="9">
    <source>
        <dbReference type="Proteomes" id="UP000058599"/>
    </source>
</evidence>
<keyword evidence="6" id="KW-0663">Pyridoxal phosphate</keyword>
<dbReference type="InterPro" id="IPR004839">
    <property type="entry name" value="Aminotransferase_I/II_large"/>
</dbReference>
<dbReference type="SUPFAM" id="SSF53383">
    <property type="entry name" value="PLP-dependent transferases"/>
    <property type="match status" value="1"/>
</dbReference>
<protein>
    <submittedName>
        <fullName evidence="8">Transcriptional regulator, GntR family</fullName>
    </submittedName>
</protein>
<evidence type="ECO:0000256" key="2">
    <source>
        <dbReference type="ARBA" id="ARBA00007441"/>
    </source>
</evidence>
<evidence type="ECO:0000313" key="8">
    <source>
        <dbReference type="EMBL" id="AMG73499.1"/>
    </source>
</evidence>
<accession>A0AA86GIP2</accession>
<evidence type="ECO:0000256" key="4">
    <source>
        <dbReference type="ARBA" id="ARBA00022576"/>
    </source>
</evidence>
<dbReference type="Proteomes" id="UP000058599">
    <property type="component" value="Chromosome"/>
</dbReference>
<sequence>MLSDDRLARRARPLSTRFPAPHFPSEFDEGTIFFDSGFAAPQLLPDLTPYAEAALGAHREEALQYASGRGQPYMRAWLAEWMNANGCDLTADHILVTNGAKQGIDLVCRLLLDEGDAIVVTAPTYFTAVPIFRNFGVEFIEVGQDAAGLDVAALAAELDRRAAAGRAAPKLIYNVPEFHNPTGTTMPDARRAALVALAEERGIAIIEDSPYRRVRFEGADQAPLKALDRSGSIFHLGSFSKLVAPGLRIGWVAAEPALIARMIALKSEGGSSPLIQRIIHGFASSPAFPAHIARVQAAYRERRDAMMTALARELPTARVAAPEGGYYVWVTLPDEADGDQLAARAAEAGVHLIAGSRFFASQGAGVPRNHVRLAYSYATPPQIEEGVRRLGAVYRSMTC</sequence>
<keyword evidence="5" id="KW-0808">Transferase</keyword>
<dbReference type="InterPro" id="IPR015421">
    <property type="entry name" value="PyrdxlP-dep_Trfase_major"/>
</dbReference>
<dbReference type="Pfam" id="PF00155">
    <property type="entry name" value="Aminotran_1_2"/>
    <property type="match status" value="1"/>
</dbReference>
<evidence type="ECO:0000256" key="5">
    <source>
        <dbReference type="ARBA" id="ARBA00022679"/>
    </source>
</evidence>
<organism evidence="8 9">
    <name type="scientific">Sphingopyxis granuli</name>
    <dbReference type="NCBI Taxonomy" id="267128"/>
    <lineage>
        <taxon>Bacteria</taxon>
        <taxon>Pseudomonadati</taxon>
        <taxon>Pseudomonadota</taxon>
        <taxon>Alphaproteobacteria</taxon>
        <taxon>Sphingomonadales</taxon>
        <taxon>Sphingomonadaceae</taxon>
        <taxon>Sphingopyxis</taxon>
    </lineage>
</organism>
<dbReference type="Gene3D" id="3.40.640.10">
    <property type="entry name" value="Type I PLP-dependent aspartate aminotransferase-like (Major domain)"/>
    <property type="match status" value="1"/>
</dbReference>
<dbReference type="PANTHER" id="PTHR42858">
    <property type="entry name" value="AMINOTRANSFERASE"/>
    <property type="match status" value="1"/>
</dbReference>
<evidence type="ECO:0000256" key="1">
    <source>
        <dbReference type="ARBA" id="ARBA00001933"/>
    </source>
</evidence>
<feature type="domain" description="Aminotransferase class I/classII large" evidence="7">
    <location>
        <begin position="59"/>
        <end position="390"/>
    </location>
</feature>
<comment type="cofactor">
    <cofactor evidence="1">
        <name>pyridoxal 5'-phosphate</name>
        <dbReference type="ChEBI" id="CHEBI:597326"/>
    </cofactor>
</comment>
<dbReference type="EMBL" id="CP012199">
    <property type="protein sequence ID" value="AMG73499.1"/>
    <property type="molecule type" value="Genomic_DNA"/>
</dbReference>
<name>A0AA86GIP2_9SPHN</name>
<comment type="subunit">
    <text evidence="3">Homodimer.</text>
</comment>
<dbReference type="GO" id="GO:0030170">
    <property type="term" value="F:pyridoxal phosphate binding"/>
    <property type="evidence" value="ECO:0007669"/>
    <property type="project" value="InterPro"/>
</dbReference>
<comment type="similarity">
    <text evidence="2">Belongs to the class-I pyridoxal-phosphate-dependent aminotransferase family.</text>
</comment>